<keyword evidence="20" id="KW-0863">Zinc-finger</keyword>
<keyword evidence="4" id="KW-0808">Transferase</keyword>
<feature type="region of interest" description="Disordered" evidence="21">
    <location>
        <begin position="1504"/>
        <end position="1529"/>
    </location>
</feature>
<organism evidence="26 27">
    <name type="scientific">Hirsutella minnesotensis 3608</name>
    <dbReference type="NCBI Taxonomy" id="1043627"/>
    <lineage>
        <taxon>Eukaryota</taxon>
        <taxon>Fungi</taxon>
        <taxon>Dikarya</taxon>
        <taxon>Ascomycota</taxon>
        <taxon>Pezizomycotina</taxon>
        <taxon>Sordariomycetes</taxon>
        <taxon>Hypocreomycetidae</taxon>
        <taxon>Hypocreales</taxon>
        <taxon>Ophiocordycipitaceae</taxon>
        <taxon>Hirsutella</taxon>
    </lineage>
</organism>
<evidence type="ECO:0000256" key="4">
    <source>
        <dbReference type="ARBA" id="ARBA00022679"/>
    </source>
</evidence>
<dbReference type="SMART" id="SM00343">
    <property type="entry name" value="ZnF_C2HC"/>
    <property type="match status" value="1"/>
</dbReference>
<reference evidence="26 27" key="1">
    <citation type="journal article" date="2014" name="Genome Biol. Evol.">
        <title>Comparative genomics and transcriptomics analyses reveal divergent lifestyle features of nematode endoparasitic fungus Hirsutella minnesotensis.</title>
        <authorList>
            <person name="Lai Y."/>
            <person name="Liu K."/>
            <person name="Zhang X."/>
            <person name="Zhang X."/>
            <person name="Li K."/>
            <person name="Wang N."/>
            <person name="Shu C."/>
            <person name="Wu Y."/>
            <person name="Wang C."/>
            <person name="Bushley K.E."/>
            <person name="Xiang M."/>
            <person name="Liu X."/>
        </authorList>
    </citation>
    <scope>NUCLEOTIDE SEQUENCE [LARGE SCALE GENOMIC DNA]</scope>
    <source>
        <strain evidence="26 27">3608</strain>
    </source>
</reference>
<feature type="domain" description="Integrase catalytic" evidence="25">
    <location>
        <begin position="1125"/>
        <end position="1287"/>
    </location>
</feature>
<dbReference type="InterPro" id="IPR041577">
    <property type="entry name" value="RT_RNaseH_2"/>
</dbReference>
<keyword evidence="13" id="KW-0229">DNA integration</keyword>
<dbReference type="SUPFAM" id="SSF54160">
    <property type="entry name" value="Chromo domain-like"/>
    <property type="match status" value="1"/>
</dbReference>
<evidence type="ECO:0000313" key="27">
    <source>
        <dbReference type="Proteomes" id="UP000054481"/>
    </source>
</evidence>
<keyword evidence="12" id="KW-0694">RNA-binding</keyword>
<keyword evidence="6" id="KW-0540">Nuclease</keyword>
<dbReference type="InterPro" id="IPR043128">
    <property type="entry name" value="Rev_trsase/Diguanyl_cyclase"/>
</dbReference>
<dbReference type="GO" id="GO:0006508">
    <property type="term" value="P:proteolysis"/>
    <property type="evidence" value="ECO:0007669"/>
    <property type="project" value="UniProtKB-KW"/>
</dbReference>
<keyword evidence="5" id="KW-0548">Nucleotidyltransferase</keyword>
<dbReference type="InterPro" id="IPR016197">
    <property type="entry name" value="Chromo-like_dom_sf"/>
</dbReference>
<dbReference type="Pfam" id="PF17919">
    <property type="entry name" value="RT_RNaseH_2"/>
    <property type="match status" value="1"/>
</dbReference>
<dbReference type="InterPro" id="IPR056924">
    <property type="entry name" value="SH3_Tf2-1"/>
</dbReference>
<dbReference type="Pfam" id="PF00078">
    <property type="entry name" value="RVT_1"/>
    <property type="match status" value="1"/>
</dbReference>
<dbReference type="CDD" id="cd00024">
    <property type="entry name" value="CD_CSD"/>
    <property type="match status" value="1"/>
</dbReference>
<evidence type="ECO:0000256" key="7">
    <source>
        <dbReference type="ARBA" id="ARBA00022723"/>
    </source>
</evidence>
<keyword evidence="10" id="KW-0378">Hydrolase</keyword>
<dbReference type="GO" id="GO:0005634">
    <property type="term" value="C:nucleus"/>
    <property type="evidence" value="ECO:0007669"/>
    <property type="project" value="UniProtKB-ARBA"/>
</dbReference>
<dbReference type="GO" id="GO:0006310">
    <property type="term" value="P:DNA recombination"/>
    <property type="evidence" value="ECO:0007669"/>
    <property type="project" value="UniProtKB-KW"/>
</dbReference>
<evidence type="ECO:0000256" key="10">
    <source>
        <dbReference type="ARBA" id="ARBA00022801"/>
    </source>
</evidence>
<dbReference type="CDD" id="cd09274">
    <property type="entry name" value="RNase_HI_RT_Ty3"/>
    <property type="match status" value="1"/>
</dbReference>
<gene>
    <name evidence="26" type="ORF">HIM_10341</name>
</gene>
<dbReference type="InterPro" id="IPR041588">
    <property type="entry name" value="Integrase_H2C2"/>
</dbReference>
<proteinExistence type="predicted"/>
<evidence type="ECO:0000256" key="21">
    <source>
        <dbReference type="SAM" id="MobiDB-lite"/>
    </source>
</evidence>
<dbReference type="EMBL" id="KQ030636">
    <property type="protein sequence ID" value="KJZ70260.1"/>
    <property type="molecule type" value="Genomic_DNA"/>
</dbReference>
<dbReference type="Proteomes" id="UP000054481">
    <property type="component" value="Unassembled WGS sequence"/>
</dbReference>
<keyword evidence="8" id="KW-0064">Aspartyl protease</keyword>
<keyword evidence="18" id="KW-0233">DNA recombination</keyword>
<name>A0A0F7ZK69_9HYPO</name>
<dbReference type="GO" id="GO:0003677">
    <property type="term" value="F:DNA binding"/>
    <property type="evidence" value="ECO:0007669"/>
    <property type="project" value="UniProtKB-KW"/>
</dbReference>
<keyword evidence="11" id="KW-0460">Magnesium</keyword>
<dbReference type="GO" id="GO:0004190">
    <property type="term" value="F:aspartic-type endopeptidase activity"/>
    <property type="evidence" value="ECO:0007669"/>
    <property type="project" value="UniProtKB-KW"/>
</dbReference>
<evidence type="ECO:0000256" key="12">
    <source>
        <dbReference type="ARBA" id="ARBA00022884"/>
    </source>
</evidence>
<evidence type="ECO:0000259" key="25">
    <source>
        <dbReference type="PROSITE" id="PS50994"/>
    </source>
</evidence>
<evidence type="ECO:0000256" key="5">
    <source>
        <dbReference type="ARBA" id="ARBA00022695"/>
    </source>
</evidence>
<dbReference type="Gene3D" id="3.10.10.10">
    <property type="entry name" value="HIV Type 1 Reverse Transcriptase, subunit A, domain 1"/>
    <property type="match status" value="1"/>
</dbReference>
<dbReference type="GO" id="GO:0003887">
    <property type="term" value="F:DNA-directed DNA polymerase activity"/>
    <property type="evidence" value="ECO:0007669"/>
    <property type="project" value="UniProtKB-KW"/>
</dbReference>
<dbReference type="InterPro" id="IPR043502">
    <property type="entry name" value="DNA/RNA_pol_sf"/>
</dbReference>
<dbReference type="Pfam" id="PF17921">
    <property type="entry name" value="Integrase_H2C2"/>
    <property type="match status" value="1"/>
</dbReference>
<evidence type="ECO:0000256" key="14">
    <source>
        <dbReference type="ARBA" id="ARBA00022918"/>
    </source>
</evidence>
<dbReference type="InterPro" id="IPR000953">
    <property type="entry name" value="Chromo/chromo_shadow_dom"/>
</dbReference>
<keyword evidence="9" id="KW-0255">Endonuclease</keyword>
<dbReference type="Gene3D" id="3.30.420.10">
    <property type="entry name" value="Ribonuclease H-like superfamily/Ribonuclease H"/>
    <property type="match status" value="1"/>
</dbReference>
<evidence type="ECO:0000256" key="8">
    <source>
        <dbReference type="ARBA" id="ARBA00022750"/>
    </source>
</evidence>
<dbReference type="InterPro" id="IPR001584">
    <property type="entry name" value="Integrase_cat-core"/>
</dbReference>
<evidence type="ECO:0000256" key="17">
    <source>
        <dbReference type="ARBA" id="ARBA00023128"/>
    </source>
</evidence>
<evidence type="ECO:0000256" key="16">
    <source>
        <dbReference type="ARBA" id="ARBA00023125"/>
    </source>
</evidence>
<evidence type="ECO:0000256" key="13">
    <source>
        <dbReference type="ARBA" id="ARBA00022908"/>
    </source>
</evidence>
<evidence type="ECO:0000256" key="1">
    <source>
        <dbReference type="ARBA" id="ARBA00004173"/>
    </source>
</evidence>
<keyword evidence="27" id="KW-1185">Reference proteome</keyword>
<accession>A0A0F7ZK69</accession>
<dbReference type="SUPFAM" id="SSF56672">
    <property type="entry name" value="DNA/RNA polymerases"/>
    <property type="match status" value="1"/>
</dbReference>
<evidence type="ECO:0000256" key="18">
    <source>
        <dbReference type="ARBA" id="ARBA00023172"/>
    </source>
</evidence>
<dbReference type="Gene3D" id="4.10.60.10">
    <property type="entry name" value="Zinc finger, CCHC-type"/>
    <property type="match status" value="1"/>
</dbReference>
<dbReference type="GO" id="GO:0005739">
    <property type="term" value="C:mitochondrion"/>
    <property type="evidence" value="ECO:0007669"/>
    <property type="project" value="UniProtKB-SubCell"/>
</dbReference>
<feature type="domain" description="Reverse transcriptase" evidence="24">
    <location>
        <begin position="526"/>
        <end position="706"/>
    </location>
</feature>
<feature type="region of interest" description="Disordered" evidence="21">
    <location>
        <begin position="985"/>
        <end position="1019"/>
    </location>
</feature>
<dbReference type="Gene3D" id="3.30.70.270">
    <property type="match status" value="2"/>
</dbReference>
<dbReference type="GO" id="GO:0003723">
    <property type="term" value="F:RNA binding"/>
    <property type="evidence" value="ECO:0007669"/>
    <property type="project" value="UniProtKB-KW"/>
</dbReference>
<dbReference type="SUPFAM" id="SSF57756">
    <property type="entry name" value="Retrovirus zinc finger-like domains"/>
    <property type="match status" value="1"/>
</dbReference>
<dbReference type="FunFam" id="1.10.340.70:FF:000001">
    <property type="entry name" value="Retrovirus-related Pol polyprotein from transposon gypsy-like Protein"/>
    <property type="match status" value="1"/>
</dbReference>
<dbReference type="GO" id="GO:0015074">
    <property type="term" value="P:DNA integration"/>
    <property type="evidence" value="ECO:0007669"/>
    <property type="project" value="UniProtKB-KW"/>
</dbReference>
<comment type="subunit">
    <text evidence="2">Component of the NuA4 histone acetyltransferase complex.</text>
</comment>
<dbReference type="SMART" id="SM00298">
    <property type="entry name" value="CHROMO"/>
    <property type="match status" value="1"/>
</dbReference>
<dbReference type="PROSITE" id="PS50994">
    <property type="entry name" value="INTEGRASE"/>
    <property type="match status" value="1"/>
</dbReference>
<dbReference type="GO" id="GO:0004519">
    <property type="term" value="F:endonuclease activity"/>
    <property type="evidence" value="ECO:0007669"/>
    <property type="project" value="UniProtKB-KW"/>
</dbReference>
<dbReference type="PROSITE" id="PS50878">
    <property type="entry name" value="RT_POL"/>
    <property type="match status" value="1"/>
</dbReference>
<feature type="domain" description="Chromo" evidence="22">
    <location>
        <begin position="1433"/>
        <end position="1493"/>
    </location>
</feature>
<feature type="compositionally biased region" description="Low complexity" evidence="21">
    <location>
        <begin position="1321"/>
        <end position="1331"/>
    </location>
</feature>
<evidence type="ECO:0000256" key="6">
    <source>
        <dbReference type="ARBA" id="ARBA00022722"/>
    </source>
</evidence>
<keyword evidence="15" id="KW-0239">DNA-directed DNA polymerase</keyword>
<dbReference type="PROSITE" id="PS50013">
    <property type="entry name" value="CHROMO_2"/>
    <property type="match status" value="1"/>
</dbReference>
<dbReference type="InterPro" id="IPR001878">
    <property type="entry name" value="Znf_CCHC"/>
</dbReference>
<evidence type="ECO:0000256" key="20">
    <source>
        <dbReference type="PROSITE-ProRule" id="PRU00047"/>
    </source>
</evidence>
<dbReference type="GO" id="GO:0008270">
    <property type="term" value="F:zinc ion binding"/>
    <property type="evidence" value="ECO:0007669"/>
    <property type="project" value="UniProtKB-KW"/>
</dbReference>
<keyword evidence="7" id="KW-0479">Metal-binding</keyword>
<evidence type="ECO:0000256" key="15">
    <source>
        <dbReference type="ARBA" id="ARBA00022932"/>
    </source>
</evidence>
<dbReference type="Pfam" id="PF00098">
    <property type="entry name" value="zf-CCHC"/>
    <property type="match status" value="1"/>
</dbReference>
<keyword evidence="20" id="KW-0862">Zinc</keyword>
<feature type="region of interest" description="Disordered" evidence="21">
    <location>
        <begin position="99"/>
        <end position="119"/>
    </location>
</feature>
<keyword evidence="17" id="KW-0496">Mitochondrion</keyword>
<keyword evidence="19" id="KW-0511">Multifunctional enzyme</keyword>
<dbReference type="InterPro" id="IPR036397">
    <property type="entry name" value="RNaseH_sf"/>
</dbReference>
<keyword evidence="3" id="KW-0645">Protease</keyword>
<keyword evidence="16" id="KW-0238">DNA-binding</keyword>
<dbReference type="GO" id="GO:0006338">
    <property type="term" value="P:chromatin remodeling"/>
    <property type="evidence" value="ECO:0007669"/>
    <property type="project" value="UniProtKB-ARBA"/>
</dbReference>
<dbReference type="InterPro" id="IPR036875">
    <property type="entry name" value="Znf_CCHC_sf"/>
</dbReference>
<evidence type="ECO:0000256" key="11">
    <source>
        <dbReference type="ARBA" id="ARBA00022842"/>
    </source>
</evidence>
<dbReference type="InterPro" id="IPR012337">
    <property type="entry name" value="RNaseH-like_sf"/>
</dbReference>
<dbReference type="SUPFAM" id="SSF53098">
    <property type="entry name" value="Ribonuclease H-like"/>
    <property type="match status" value="1"/>
</dbReference>
<sequence>MATQDQTSELVEALRRQNEILLARLERLENSTRTPSQDPDRGEGEPSTAFSGPDGPTFRPTGKAAWPEFAPFTGPGKRNPAYQDSIKSRMRLQITFDGNKGEFHPNSNKTGPPPVTSQNAGRALTEEEKRVHWDNDTCFTCGKAGHVSRDCPDRAKGVSRLAMTAEESDQESGKEPETSFTVKSKICVNGTSLPANAVCDTGADTHLLISPIFAKQAAQRLGAKLVTLAKPIQLQDYRRRLAGSIKQQLHASFEVDGRRLPDQVFNVAEIGGDIFIGLFWMRRQRLLLDCASASIVWPDDLPALAKFSPTIQLSRQDPSCKIDPKDQADADRRDRLIRQDERRYRILQRNWRQPEKDQTPVQVSAKPAPLKTLEEDDQTVIRSLITQVKTNSRWKEWQDLEPTMPRDPVELEKIPARTPTESAGQDDPPTIARISTTAQVYQGQRIPFPKGEDPDHVAMVRQKLPPPLAHLEGFFSKREANTLPLSRPGYDVTLELEKPLSSTGPPSYRTPVKYLPLERETIDRLRQINFIEPDTSPHAASVLFAPKPYSTDRRFCIDYRWMNDHLKSRITPAPSLEGTAFGCREAQRFTKIDVIQAFHRLRLDPDSEYLTAFRTRFGTFRWKVLPFGLKVGPAWFQQFINAQLHDLLDRCASAYADDVLIYSDKEEDHWKDCQEVIWRLHQANLQGDIKKSRFNVTKVDYLGVLLEAGVGLSVDPRKVQSIQDWKFEDLRDRTAIRSFVGLCNFIRVFCYHASGMAEPLNRLLKKDVPFVMGLEQREAFDQLKRLASEAPVLAFFRPELPTRLETDASRNATAGVLWQEQTDQTWKPVGFFSKTMTPAERAYPIQDRELLAVVQSLEHFYPELLGQKFDVITDHEALVHFSTKRLLSVRQIRWSDFLAQFDIRFLYRPGRLNVAADALSRKTAELPTVKAREAEERTVALLPPERLGFEIAPLRPVASADQPPQNFSPELAAAPIVLRATTATETVEDRETEPKPDQDPAPGLVQLIGTNPPQEDSRPEALRGAELVSLIRQENLLQDLGTHGTRLIVPAQTSDKQTFLQTALIREAHEPQIFAHAGQNKVIKMLQEQFYWPKMKEDIRRYIRNCHDCRRNKTPRDKTPGLLHPLPVPATVWEHVECDGKDMPEDRHGYDYVWTFICKLTRLIATIPGRKNDTAEIVAGRYFRALYRFLGMPTTWITDNAGPFISSFLGEINRLTGTKHRHGSSLHPQTQGGVEVTNQYLDQRLRFYVSKHQDDWSSLLPALDFAHNSSWHSSIGMAPLKATLGRDVRNPLSLDQPDQTASTQPVARAQELAEAAKKAQETAQTAALAAQDKQSRQANKKRRSPDFTVGDRVFLSRKGFTTTAPTTRLDSQWSGPFKVLEERGHSYVLDLPSTYKMKNLFHADRLRKAASDPLPQQHQSPPPPEEIDGEPEWEVDQIQLSRTTGRKQRLEYQVRWKGCDPDETWYPARNFRNSPMALKDFHDQHPKAAGPPVNLQAWIEAAAAEKPCEERDDDDMAERTAKNKARRHS</sequence>
<evidence type="ECO:0000259" key="24">
    <source>
        <dbReference type="PROSITE" id="PS50878"/>
    </source>
</evidence>
<dbReference type="GO" id="GO:0003964">
    <property type="term" value="F:RNA-directed DNA polymerase activity"/>
    <property type="evidence" value="ECO:0007669"/>
    <property type="project" value="UniProtKB-KW"/>
</dbReference>
<evidence type="ECO:0000259" key="22">
    <source>
        <dbReference type="PROSITE" id="PS50013"/>
    </source>
</evidence>
<dbReference type="Pfam" id="PF24626">
    <property type="entry name" value="SH3_Tf2-1"/>
    <property type="match status" value="1"/>
</dbReference>
<comment type="subcellular location">
    <subcellularLocation>
        <location evidence="1">Mitochondrion</location>
    </subcellularLocation>
</comment>
<dbReference type="InterPro" id="IPR000477">
    <property type="entry name" value="RT_dom"/>
</dbReference>
<evidence type="ECO:0000259" key="23">
    <source>
        <dbReference type="PROSITE" id="PS50158"/>
    </source>
</evidence>
<feature type="region of interest" description="Disordered" evidence="21">
    <location>
        <begin position="1319"/>
        <end position="1348"/>
    </location>
</feature>
<evidence type="ECO:0000256" key="2">
    <source>
        <dbReference type="ARBA" id="ARBA00011353"/>
    </source>
</evidence>
<evidence type="ECO:0000256" key="9">
    <source>
        <dbReference type="ARBA" id="ARBA00022759"/>
    </source>
</evidence>
<protein>
    <submittedName>
        <fullName evidence="26">Uncharacterized protein</fullName>
    </submittedName>
</protein>
<evidence type="ECO:0000256" key="3">
    <source>
        <dbReference type="ARBA" id="ARBA00022670"/>
    </source>
</evidence>
<dbReference type="PANTHER" id="PTHR37984:SF5">
    <property type="entry name" value="PROTEIN NYNRIN-LIKE"/>
    <property type="match status" value="1"/>
</dbReference>
<dbReference type="InterPro" id="IPR050951">
    <property type="entry name" value="Retrovirus_Pol_polyprotein"/>
</dbReference>
<dbReference type="PANTHER" id="PTHR37984">
    <property type="entry name" value="PROTEIN CBG26694"/>
    <property type="match status" value="1"/>
</dbReference>
<evidence type="ECO:0000256" key="19">
    <source>
        <dbReference type="ARBA" id="ARBA00023268"/>
    </source>
</evidence>
<dbReference type="Gene3D" id="2.40.50.40">
    <property type="match status" value="1"/>
</dbReference>
<feature type="region of interest" description="Disordered" evidence="21">
    <location>
        <begin position="1410"/>
        <end position="1431"/>
    </location>
</feature>
<keyword evidence="14" id="KW-0695">RNA-directed DNA polymerase</keyword>
<dbReference type="OrthoDB" id="433924at2759"/>
<dbReference type="CDD" id="cd01647">
    <property type="entry name" value="RT_LTR"/>
    <property type="match status" value="1"/>
</dbReference>
<feature type="compositionally biased region" description="Basic and acidic residues" evidence="21">
    <location>
        <begin position="987"/>
        <end position="998"/>
    </location>
</feature>
<feature type="region of interest" description="Disordered" evidence="21">
    <location>
        <begin position="24"/>
        <end position="82"/>
    </location>
</feature>
<evidence type="ECO:0000313" key="26">
    <source>
        <dbReference type="EMBL" id="KJZ70260.1"/>
    </source>
</evidence>
<dbReference type="PROSITE" id="PS50158">
    <property type="entry name" value="ZF_CCHC"/>
    <property type="match status" value="1"/>
</dbReference>
<feature type="domain" description="CCHC-type" evidence="23">
    <location>
        <begin position="138"/>
        <end position="153"/>
    </location>
</feature>
<dbReference type="Gene3D" id="2.40.70.10">
    <property type="entry name" value="Acid Proteases"/>
    <property type="match status" value="1"/>
</dbReference>
<dbReference type="InterPro" id="IPR021109">
    <property type="entry name" value="Peptidase_aspartic_dom_sf"/>
</dbReference>
<feature type="compositionally biased region" description="Polar residues" evidence="21">
    <location>
        <begin position="105"/>
        <end position="119"/>
    </location>
</feature>
<dbReference type="Gene3D" id="1.10.340.70">
    <property type="match status" value="1"/>
</dbReference>